<organism evidence="1 2">
    <name type="scientific">Methylomonas paludis</name>
    <dbReference type="NCBI Taxonomy" id="1173101"/>
    <lineage>
        <taxon>Bacteria</taxon>
        <taxon>Pseudomonadati</taxon>
        <taxon>Pseudomonadota</taxon>
        <taxon>Gammaproteobacteria</taxon>
        <taxon>Methylococcales</taxon>
        <taxon>Methylococcaceae</taxon>
        <taxon>Methylomonas</taxon>
    </lineage>
</organism>
<keyword evidence="2" id="KW-1185">Reference proteome</keyword>
<evidence type="ECO:0000313" key="1">
    <source>
        <dbReference type="EMBL" id="QWF72560.1"/>
    </source>
</evidence>
<dbReference type="KEGG" id="mpad:KEF85_11710"/>
<evidence type="ECO:0000313" key="2">
    <source>
        <dbReference type="Proteomes" id="UP000676649"/>
    </source>
</evidence>
<gene>
    <name evidence="1" type="ORF">KEF85_11710</name>
</gene>
<proteinExistence type="predicted"/>
<dbReference type="EMBL" id="CP073754">
    <property type="protein sequence ID" value="QWF72560.1"/>
    <property type="molecule type" value="Genomic_DNA"/>
</dbReference>
<protein>
    <submittedName>
        <fullName evidence="1">Uncharacterized protein</fullName>
    </submittedName>
</protein>
<dbReference type="Proteomes" id="UP000676649">
    <property type="component" value="Chromosome"/>
</dbReference>
<reference evidence="1" key="1">
    <citation type="submission" date="2021-04" db="EMBL/GenBank/DDBJ databases">
        <title>Draft genome sequence data of methanotrophic Methylovulum sp. strain S1L and Methylomonas sp. strain S2AM isolated from boreal lake water columns.</title>
        <authorList>
            <person name="Rissanen A.J."/>
            <person name="Mangayil R."/>
            <person name="Svenning M.M."/>
            <person name="Khanongnuch R."/>
        </authorList>
    </citation>
    <scope>NUCLEOTIDE SEQUENCE</scope>
    <source>
        <strain evidence="1">S2AM</strain>
    </source>
</reference>
<name>A0A975RAL5_9GAMM</name>
<accession>A0A975RAL5</accession>
<sequence length="412" mass="47309">MVKILIYTLLTLILLISILLCFALDNSPQDIILQGMNRDDIQRAKLLLHVTPEERESLKTVRLNQKDLNIAASYLLNHFVENTIQIQFTNDRLLFQMAIFVPDNPWGRFLDFHFSLKQNGEDILLKSFKIGEISIPDRAANLLLPFIVHHTALNEYWLAITRYVKTVRINQNDIEVSYLGSIIDTAKKLAIQKHQDYPNLHIYQQLINEIVAQHDPAWRLSLTELLQPLFLSAYQHSTPDTAIQDNRAVIIAVASYIYKNELRRYLPLGLIYSHEYQVYAYRRIDIPQHFIAEALITAVDSNLLSLQLGLDKEVGDAQKGSGFSFIDISSDRTGIRFGQLAIASPASARRVQQIMAETRDYTAIIPDIEGLPEHMDEATFKEKYRNIDSQAYQDMIKLIDSRITALPLYQLN</sequence>
<dbReference type="AlphaFoldDB" id="A0A975RAL5"/>